<gene>
    <name evidence="4" type="ORF">SE17_08370</name>
</gene>
<dbReference type="PROSITE" id="PS51462">
    <property type="entry name" value="NUDIX"/>
    <property type="match status" value="1"/>
</dbReference>
<dbReference type="InterPro" id="IPR000086">
    <property type="entry name" value="NUDIX_hydrolase_dom"/>
</dbReference>
<evidence type="ECO:0000313" key="4">
    <source>
        <dbReference type="EMBL" id="KPV53653.1"/>
    </source>
</evidence>
<feature type="domain" description="Nudix hydrolase" evidence="3">
    <location>
        <begin position="9"/>
        <end position="141"/>
    </location>
</feature>
<evidence type="ECO:0000256" key="2">
    <source>
        <dbReference type="RuleBase" id="RU003476"/>
    </source>
</evidence>
<comment type="caution">
    <text evidence="4">The sequence shown here is derived from an EMBL/GenBank/DDBJ whole genome shotgun (WGS) entry which is preliminary data.</text>
</comment>
<keyword evidence="1 2" id="KW-0378">Hydrolase</keyword>
<evidence type="ECO:0000256" key="1">
    <source>
        <dbReference type="ARBA" id="ARBA00022801"/>
    </source>
</evidence>
<reference evidence="4 5" key="1">
    <citation type="submission" date="2015-09" db="EMBL/GenBank/DDBJ databases">
        <title>Draft genome sequence of Kouleothrix aurantiaca JCM 19913.</title>
        <authorList>
            <person name="Hemp J."/>
        </authorList>
    </citation>
    <scope>NUCLEOTIDE SEQUENCE [LARGE SCALE GENOMIC DNA]</scope>
    <source>
        <strain evidence="4 5">COM-B</strain>
    </source>
</reference>
<dbReference type="InterPro" id="IPR020084">
    <property type="entry name" value="NUDIX_hydrolase_CS"/>
</dbReference>
<dbReference type="PROSITE" id="PS00893">
    <property type="entry name" value="NUDIX_BOX"/>
    <property type="match status" value="1"/>
</dbReference>
<sequence>MSEHKSKLKLRRAAGCVVYQRGANGALELLLINDRYGAWSLPKGHLERGECDEEAAVREVWEETGVRGALGPLVGRIEYIVRTKKGQPRLKQVAFFLMEAAPGDITPRAEEGICAAEWFAPEPALARLSYAQVRTIVEQALRLLA</sequence>
<dbReference type="InterPro" id="IPR020476">
    <property type="entry name" value="Nudix_hydrolase"/>
</dbReference>
<dbReference type="CDD" id="cd03673">
    <property type="entry name" value="NUDIX_Ap6A_hydrolase"/>
    <property type="match status" value="1"/>
</dbReference>
<keyword evidence="5" id="KW-1185">Reference proteome</keyword>
<dbReference type="GO" id="GO:0006754">
    <property type="term" value="P:ATP biosynthetic process"/>
    <property type="evidence" value="ECO:0007669"/>
    <property type="project" value="TreeGrafter"/>
</dbReference>
<dbReference type="PANTHER" id="PTHR21340:SF0">
    <property type="entry name" value="BIS(5'-NUCLEOSYL)-TETRAPHOSPHATASE [ASYMMETRICAL]"/>
    <property type="match status" value="1"/>
</dbReference>
<accession>A0A0N8PST9</accession>
<dbReference type="PANTHER" id="PTHR21340">
    <property type="entry name" value="DIADENOSINE 5,5-P1,P4-TETRAPHOSPHATE PYROPHOSPHOHYDROLASE MUTT"/>
    <property type="match status" value="1"/>
</dbReference>
<evidence type="ECO:0000259" key="3">
    <source>
        <dbReference type="PROSITE" id="PS51462"/>
    </source>
</evidence>
<dbReference type="Gene3D" id="3.90.79.10">
    <property type="entry name" value="Nucleoside Triphosphate Pyrophosphohydrolase"/>
    <property type="match status" value="1"/>
</dbReference>
<dbReference type="SUPFAM" id="SSF55811">
    <property type="entry name" value="Nudix"/>
    <property type="match status" value="1"/>
</dbReference>
<protein>
    <recommendedName>
        <fullName evidence="3">Nudix hydrolase domain-containing protein</fullName>
    </recommendedName>
</protein>
<dbReference type="InterPro" id="IPR015797">
    <property type="entry name" value="NUDIX_hydrolase-like_dom_sf"/>
</dbReference>
<dbReference type="GO" id="GO:0006167">
    <property type="term" value="P:AMP biosynthetic process"/>
    <property type="evidence" value="ECO:0007669"/>
    <property type="project" value="TreeGrafter"/>
</dbReference>
<dbReference type="Proteomes" id="UP000050509">
    <property type="component" value="Unassembled WGS sequence"/>
</dbReference>
<dbReference type="Pfam" id="PF00293">
    <property type="entry name" value="NUDIX"/>
    <property type="match status" value="1"/>
</dbReference>
<dbReference type="InterPro" id="IPR051325">
    <property type="entry name" value="Nudix_hydrolase_domain"/>
</dbReference>
<proteinExistence type="inferred from homology"/>
<evidence type="ECO:0000313" key="5">
    <source>
        <dbReference type="Proteomes" id="UP000050509"/>
    </source>
</evidence>
<comment type="similarity">
    <text evidence="2">Belongs to the Nudix hydrolase family.</text>
</comment>
<dbReference type="AlphaFoldDB" id="A0A0N8PST9"/>
<organism evidence="4 5">
    <name type="scientific">Kouleothrix aurantiaca</name>
    <dbReference type="NCBI Taxonomy" id="186479"/>
    <lineage>
        <taxon>Bacteria</taxon>
        <taxon>Bacillati</taxon>
        <taxon>Chloroflexota</taxon>
        <taxon>Chloroflexia</taxon>
        <taxon>Chloroflexales</taxon>
        <taxon>Roseiflexineae</taxon>
        <taxon>Roseiflexaceae</taxon>
        <taxon>Kouleothrix</taxon>
    </lineage>
</organism>
<name>A0A0N8PST9_9CHLR</name>
<dbReference type="PRINTS" id="PR00502">
    <property type="entry name" value="NUDIXFAMILY"/>
</dbReference>
<dbReference type="EMBL" id="LJCR01000209">
    <property type="protein sequence ID" value="KPV53653.1"/>
    <property type="molecule type" value="Genomic_DNA"/>
</dbReference>
<dbReference type="GO" id="GO:0004081">
    <property type="term" value="F:bis(5'-nucleosyl)-tetraphosphatase (asymmetrical) activity"/>
    <property type="evidence" value="ECO:0007669"/>
    <property type="project" value="TreeGrafter"/>
</dbReference>